<dbReference type="EMBL" id="JARBJD010000048">
    <property type="protein sequence ID" value="KAK2957223.1"/>
    <property type="molecule type" value="Genomic_DNA"/>
</dbReference>
<keyword evidence="2" id="KW-1185">Reference proteome</keyword>
<accession>A0ABQ9Y0F7</accession>
<name>A0ABQ9Y0F7_9EUKA</name>
<sequence length="66" mass="7512">MVTISDPTRHIGYGFLTIHRDDLKPERICQDTVANVDFSILPDNWFRIGHFCCSVSCTQIACLKLV</sequence>
<proteinExistence type="predicted"/>
<evidence type="ECO:0000313" key="1">
    <source>
        <dbReference type="EMBL" id="KAK2957223.1"/>
    </source>
</evidence>
<protein>
    <submittedName>
        <fullName evidence="1">Uncharacterized protein</fullName>
    </submittedName>
</protein>
<reference evidence="1 2" key="1">
    <citation type="journal article" date="2022" name="bioRxiv">
        <title>Genomics of Preaxostyla Flagellates Illuminates Evolutionary Transitions and the Path Towards Mitochondrial Loss.</title>
        <authorList>
            <person name="Novak L.V.F."/>
            <person name="Treitli S.C."/>
            <person name="Pyrih J."/>
            <person name="Halakuc P."/>
            <person name="Pipaliya S.V."/>
            <person name="Vacek V."/>
            <person name="Brzon O."/>
            <person name="Soukal P."/>
            <person name="Eme L."/>
            <person name="Dacks J.B."/>
            <person name="Karnkowska A."/>
            <person name="Elias M."/>
            <person name="Hampl V."/>
        </authorList>
    </citation>
    <scope>NUCLEOTIDE SEQUENCE [LARGE SCALE GENOMIC DNA]</scope>
    <source>
        <strain evidence="1">NAU3</strain>
        <tissue evidence="1">Gut</tissue>
    </source>
</reference>
<evidence type="ECO:0000313" key="2">
    <source>
        <dbReference type="Proteomes" id="UP001281761"/>
    </source>
</evidence>
<comment type="caution">
    <text evidence="1">The sequence shown here is derived from an EMBL/GenBank/DDBJ whole genome shotgun (WGS) entry which is preliminary data.</text>
</comment>
<dbReference type="Proteomes" id="UP001281761">
    <property type="component" value="Unassembled WGS sequence"/>
</dbReference>
<organism evidence="1 2">
    <name type="scientific">Blattamonas nauphoetae</name>
    <dbReference type="NCBI Taxonomy" id="2049346"/>
    <lineage>
        <taxon>Eukaryota</taxon>
        <taxon>Metamonada</taxon>
        <taxon>Preaxostyla</taxon>
        <taxon>Oxymonadida</taxon>
        <taxon>Blattamonas</taxon>
    </lineage>
</organism>
<gene>
    <name evidence="1" type="ORF">BLNAU_7817</name>
</gene>